<dbReference type="Pfam" id="PF00225">
    <property type="entry name" value="Kinesin"/>
    <property type="match status" value="1"/>
</dbReference>
<dbReference type="GO" id="GO:0003777">
    <property type="term" value="F:microtubule motor activity"/>
    <property type="evidence" value="ECO:0007669"/>
    <property type="project" value="InterPro"/>
</dbReference>
<feature type="domain" description="Kinesin motor" evidence="6">
    <location>
        <begin position="1"/>
        <end position="160"/>
    </location>
</feature>
<protein>
    <recommendedName>
        <fullName evidence="6">Kinesin motor domain-containing protein</fullName>
    </recommendedName>
</protein>
<feature type="non-terminal residue" evidence="7">
    <location>
        <position position="1"/>
    </location>
</feature>
<dbReference type="Proteomes" id="UP000828390">
    <property type="component" value="Unassembled WGS sequence"/>
</dbReference>
<feature type="coiled-coil region" evidence="4">
    <location>
        <begin position="266"/>
        <end position="374"/>
    </location>
</feature>
<comment type="caution">
    <text evidence="3">Lacks conserved residue(s) required for the propagation of feature annotation.</text>
</comment>
<evidence type="ECO:0000256" key="1">
    <source>
        <dbReference type="ARBA" id="ARBA00022741"/>
    </source>
</evidence>
<evidence type="ECO:0000256" key="5">
    <source>
        <dbReference type="SAM" id="MobiDB-lite"/>
    </source>
</evidence>
<comment type="similarity">
    <text evidence="3">Belongs to the TRAFAC class myosin-kinesin ATPase superfamily. Kinesin family.</text>
</comment>
<name>A0A9D4KZY3_DREPO</name>
<reference evidence="7" key="1">
    <citation type="journal article" date="2019" name="bioRxiv">
        <title>The Genome of the Zebra Mussel, Dreissena polymorpha: A Resource for Invasive Species Research.</title>
        <authorList>
            <person name="McCartney M.A."/>
            <person name="Auch B."/>
            <person name="Kono T."/>
            <person name="Mallez S."/>
            <person name="Zhang Y."/>
            <person name="Obille A."/>
            <person name="Becker A."/>
            <person name="Abrahante J.E."/>
            <person name="Garbe J."/>
            <person name="Badalamenti J.P."/>
            <person name="Herman A."/>
            <person name="Mangelson H."/>
            <person name="Liachko I."/>
            <person name="Sullivan S."/>
            <person name="Sone E.D."/>
            <person name="Koren S."/>
            <person name="Silverstein K.A.T."/>
            <person name="Beckman K.B."/>
            <person name="Gohl D.M."/>
        </authorList>
    </citation>
    <scope>NUCLEOTIDE SEQUENCE</scope>
    <source>
        <strain evidence="7">Duluth1</strain>
        <tissue evidence="7">Whole animal</tissue>
    </source>
</reference>
<keyword evidence="8" id="KW-1185">Reference proteome</keyword>
<reference evidence="7" key="2">
    <citation type="submission" date="2020-11" db="EMBL/GenBank/DDBJ databases">
        <authorList>
            <person name="McCartney M.A."/>
            <person name="Auch B."/>
            <person name="Kono T."/>
            <person name="Mallez S."/>
            <person name="Becker A."/>
            <person name="Gohl D.M."/>
            <person name="Silverstein K.A.T."/>
            <person name="Koren S."/>
            <person name="Bechman K.B."/>
            <person name="Herman A."/>
            <person name="Abrahante J.E."/>
            <person name="Garbe J."/>
        </authorList>
    </citation>
    <scope>NUCLEOTIDE SEQUENCE</scope>
    <source>
        <strain evidence="7">Duluth1</strain>
        <tissue evidence="7">Whole animal</tissue>
    </source>
</reference>
<dbReference type="InterPro" id="IPR029329">
    <property type="entry name" value="DUF4472"/>
</dbReference>
<evidence type="ECO:0000313" key="7">
    <source>
        <dbReference type="EMBL" id="KAH3849096.1"/>
    </source>
</evidence>
<keyword evidence="4" id="KW-0175">Coiled coil</keyword>
<dbReference type="InterPro" id="IPR027417">
    <property type="entry name" value="P-loop_NTPase"/>
</dbReference>
<proteinExistence type="inferred from homology"/>
<dbReference type="Gene3D" id="3.40.850.10">
    <property type="entry name" value="Kinesin motor domain"/>
    <property type="match status" value="1"/>
</dbReference>
<gene>
    <name evidence="7" type="ORF">DPMN_091489</name>
</gene>
<dbReference type="GO" id="GO:0005524">
    <property type="term" value="F:ATP binding"/>
    <property type="evidence" value="ECO:0007669"/>
    <property type="project" value="UniProtKB-KW"/>
</dbReference>
<evidence type="ECO:0000256" key="4">
    <source>
        <dbReference type="SAM" id="Coils"/>
    </source>
</evidence>
<dbReference type="SUPFAM" id="SSF52540">
    <property type="entry name" value="P-loop containing nucleoside triphosphate hydrolases"/>
    <property type="match status" value="1"/>
</dbReference>
<dbReference type="PANTHER" id="PTHR22106">
    <property type="entry name" value="COILED-COIL DOMAIN-CONTAINING PROTEIN 78"/>
    <property type="match status" value="1"/>
</dbReference>
<dbReference type="Pfam" id="PF14739">
    <property type="entry name" value="DUF4472"/>
    <property type="match status" value="1"/>
</dbReference>
<keyword evidence="2" id="KW-0067">ATP-binding</keyword>
<feature type="coiled-coil region" evidence="4">
    <location>
        <begin position="203"/>
        <end position="237"/>
    </location>
</feature>
<keyword evidence="1" id="KW-0547">Nucleotide-binding</keyword>
<evidence type="ECO:0000256" key="2">
    <source>
        <dbReference type="ARBA" id="ARBA00022840"/>
    </source>
</evidence>
<dbReference type="InterPro" id="IPR036961">
    <property type="entry name" value="Kinesin_motor_dom_sf"/>
</dbReference>
<dbReference type="GO" id="GO:0007018">
    <property type="term" value="P:microtubule-based movement"/>
    <property type="evidence" value="ECO:0007669"/>
    <property type="project" value="InterPro"/>
</dbReference>
<evidence type="ECO:0000259" key="6">
    <source>
        <dbReference type="PROSITE" id="PS50067"/>
    </source>
</evidence>
<evidence type="ECO:0000313" key="8">
    <source>
        <dbReference type="Proteomes" id="UP000828390"/>
    </source>
</evidence>
<dbReference type="InterPro" id="IPR001752">
    <property type="entry name" value="Kinesin_motor_dom"/>
</dbReference>
<dbReference type="GO" id="GO:0005737">
    <property type="term" value="C:cytoplasm"/>
    <property type="evidence" value="ECO:0007669"/>
    <property type="project" value="TreeGrafter"/>
</dbReference>
<sequence length="751" mass="86158">NSAAISVKDSQSGSATFRQGLSRRTERTTDYGPAQNNAATVLHIDLQMLVGENPAPNKSRFTIVELPGLEKLSDDPNQLRQREGPALSKALIALNQVVTQLSANPFPDRVIHYSDSKLTRLLKNELGGNCKSRAVLCLKPNTHPGNLTAILNFATRVTQVKNFPIVNDSNAQNLLTQYQARIIDLQQQSGVGPAPLAARMTNAGDVNETIRQLETENIRLKDENERLRVRMDSIQTKFGSLAHTKTDLSAELLSTEEEKLKISQSLVEMQIECNKIQEEAEATKFELTNKIIMLESELVEAQNERDRSNRQARNSKERLLEMEKDRKDLADEYVVLKTNYLALVREHEKETERNEELSVELLNLVNAKAALMKQVAVLNSEGYNKGEAEQEVDRVKAIVIQKSSGKVKADEILGTQRDRESVEQTLFANKKRYEGEMDRLRREHGEDHSKLEQQVGDLQRELHDTRNLARERQHKISEINAALIMARSDKEALEVQVNRLQHKVKDLGEDFRMRLIKYVEDISDYMDNGSGVPDAKRDKKMKTYVDNMLKDVTMSHKEREDQLSHAAQQYREQKRKFAHKYEELLVAYRNIRLICEQRGVDPVDLGPDEHKLSLTESEVTSNHLKEINRLKGDREELRMQLNSLKNKFGLTDDMRELGVKPGEKPAESWAQLRKQLREFTLNTQRQLEDERTKLLSENEVLKEQLKESQDYIDSHLARYKQEIIKLRRMLGFDEDGAPITDRSGKSRSRRN</sequence>
<comment type="caution">
    <text evidence="7">The sequence shown here is derived from an EMBL/GenBank/DDBJ whole genome shotgun (WGS) entry which is preliminary data.</text>
</comment>
<dbReference type="PANTHER" id="PTHR22106:SF5">
    <property type="entry name" value="COILED-COIL DOMAIN-CONTAINING PROTEIN 78"/>
    <property type="match status" value="1"/>
</dbReference>
<feature type="coiled-coil region" evidence="4">
    <location>
        <begin position="423"/>
        <end position="510"/>
    </location>
</feature>
<dbReference type="PRINTS" id="PR00380">
    <property type="entry name" value="KINESINHEAVY"/>
</dbReference>
<evidence type="ECO:0000256" key="3">
    <source>
        <dbReference type="PROSITE-ProRule" id="PRU00283"/>
    </source>
</evidence>
<feature type="compositionally biased region" description="Polar residues" evidence="5">
    <location>
        <begin position="1"/>
        <end position="19"/>
    </location>
</feature>
<organism evidence="7 8">
    <name type="scientific">Dreissena polymorpha</name>
    <name type="common">Zebra mussel</name>
    <name type="synonym">Mytilus polymorpha</name>
    <dbReference type="NCBI Taxonomy" id="45954"/>
    <lineage>
        <taxon>Eukaryota</taxon>
        <taxon>Metazoa</taxon>
        <taxon>Spiralia</taxon>
        <taxon>Lophotrochozoa</taxon>
        <taxon>Mollusca</taxon>
        <taxon>Bivalvia</taxon>
        <taxon>Autobranchia</taxon>
        <taxon>Heteroconchia</taxon>
        <taxon>Euheterodonta</taxon>
        <taxon>Imparidentia</taxon>
        <taxon>Neoheterodontei</taxon>
        <taxon>Myida</taxon>
        <taxon>Dreissenoidea</taxon>
        <taxon>Dreissenidae</taxon>
        <taxon>Dreissena</taxon>
    </lineage>
</organism>
<accession>A0A9D4KZY3</accession>
<dbReference type="PROSITE" id="PS50067">
    <property type="entry name" value="KINESIN_MOTOR_2"/>
    <property type="match status" value="1"/>
</dbReference>
<dbReference type="GO" id="GO:0008017">
    <property type="term" value="F:microtubule binding"/>
    <property type="evidence" value="ECO:0007669"/>
    <property type="project" value="InterPro"/>
</dbReference>
<dbReference type="EMBL" id="JAIWYP010000003">
    <property type="protein sequence ID" value="KAH3849096.1"/>
    <property type="molecule type" value="Genomic_DNA"/>
</dbReference>
<feature type="region of interest" description="Disordered" evidence="5">
    <location>
        <begin position="1"/>
        <end position="34"/>
    </location>
</feature>
<dbReference type="AlphaFoldDB" id="A0A9D4KZY3"/>
<dbReference type="InterPro" id="IPR039873">
    <property type="entry name" value="CCDC78"/>
</dbReference>